<comment type="caution">
    <text evidence="4">The sequence shown here is derived from an EMBL/GenBank/DDBJ whole genome shotgun (WGS) entry which is preliminary data.</text>
</comment>
<dbReference type="CDD" id="cd04301">
    <property type="entry name" value="NAT_SF"/>
    <property type="match status" value="1"/>
</dbReference>
<sequence length="182" mass="20238">MLYIALCILDTVVNYDATYNEFPAGLLHKQHPPTFLLPMTIQIVRLTADIARDQFDQVVKLFQQLSSTANESLVQAALASIQNQVIAAEDMTTGDIVGVLIIAMTPCASGTRVHIEDVVVDSACRGKGVGTQLLTDAIRRAKDEFHARTIDLTSRPERTSANRLYQRLGFQLRDTNVYRYTP</sequence>
<reference evidence="4" key="1">
    <citation type="submission" date="2013-08" db="EMBL/GenBank/DDBJ databases">
        <title>Gene expansion shapes genome architecture in the human pathogen Lichtheimia corymbifera: an evolutionary genomics analysis in the ancient terrestrial Mucorales (Mucoromycotina).</title>
        <authorList>
            <person name="Schwartze V.U."/>
            <person name="Winter S."/>
            <person name="Shelest E."/>
            <person name="Marcet-Houben M."/>
            <person name="Horn F."/>
            <person name="Wehner S."/>
            <person name="Hoffmann K."/>
            <person name="Riege K."/>
            <person name="Sammeth M."/>
            <person name="Nowrousian M."/>
            <person name="Valiante V."/>
            <person name="Linde J."/>
            <person name="Jacobsen I.D."/>
            <person name="Marz M."/>
            <person name="Brakhage A.A."/>
            <person name="Gabaldon T."/>
            <person name="Bocker S."/>
            <person name="Voigt K."/>
        </authorList>
    </citation>
    <scope>NUCLEOTIDE SEQUENCE [LARGE SCALE GENOMIC DNA]</scope>
    <source>
        <strain evidence="4">FSU 9682</strain>
    </source>
</reference>
<evidence type="ECO:0000313" key="5">
    <source>
        <dbReference type="Proteomes" id="UP000027586"/>
    </source>
</evidence>
<dbReference type="EMBL" id="CBTN010000016">
    <property type="protein sequence ID" value="CDH53186.1"/>
    <property type="molecule type" value="Genomic_DNA"/>
</dbReference>
<keyword evidence="2" id="KW-0012">Acyltransferase</keyword>
<dbReference type="GO" id="GO:0016747">
    <property type="term" value="F:acyltransferase activity, transferring groups other than amino-acyl groups"/>
    <property type="evidence" value="ECO:0007669"/>
    <property type="project" value="InterPro"/>
</dbReference>
<proteinExistence type="predicted"/>
<protein>
    <submittedName>
        <fullName evidence="4">Acetyltransferase</fullName>
    </submittedName>
</protein>
<dbReference type="VEuPathDB" id="FungiDB:LCOR_04567.1"/>
<dbReference type="Gene3D" id="3.40.630.30">
    <property type="match status" value="1"/>
</dbReference>
<dbReference type="Proteomes" id="UP000027586">
    <property type="component" value="Unassembled WGS sequence"/>
</dbReference>
<evidence type="ECO:0000256" key="2">
    <source>
        <dbReference type="ARBA" id="ARBA00023315"/>
    </source>
</evidence>
<dbReference type="Pfam" id="PF00583">
    <property type="entry name" value="Acetyltransf_1"/>
    <property type="match status" value="1"/>
</dbReference>
<keyword evidence="1" id="KW-0808">Transferase</keyword>
<accession>A0A068RW48</accession>
<dbReference type="OrthoDB" id="10039976at2759"/>
<feature type="domain" description="N-acetyltransferase" evidence="3">
    <location>
        <begin position="41"/>
        <end position="182"/>
    </location>
</feature>
<dbReference type="PANTHER" id="PTHR43800">
    <property type="entry name" value="PEPTIDYL-LYSINE N-ACETYLTRANSFERASE YJAB"/>
    <property type="match status" value="1"/>
</dbReference>
<dbReference type="InterPro" id="IPR000182">
    <property type="entry name" value="GNAT_dom"/>
</dbReference>
<dbReference type="STRING" id="1263082.A0A068RW48"/>
<dbReference type="PANTHER" id="PTHR43800:SF1">
    <property type="entry name" value="PEPTIDYL-LYSINE N-ACETYLTRANSFERASE YJAB"/>
    <property type="match status" value="1"/>
</dbReference>
<dbReference type="SUPFAM" id="SSF55729">
    <property type="entry name" value="Acyl-CoA N-acyltransferases (Nat)"/>
    <property type="match status" value="1"/>
</dbReference>
<organism evidence="4 5">
    <name type="scientific">Lichtheimia corymbifera JMRC:FSU:9682</name>
    <dbReference type="NCBI Taxonomy" id="1263082"/>
    <lineage>
        <taxon>Eukaryota</taxon>
        <taxon>Fungi</taxon>
        <taxon>Fungi incertae sedis</taxon>
        <taxon>Mucoromycota</taxon>
        <taxon>Mucoromycotina</taxon>
        <taxon>Mucoromycetes</taxon>
        <taxon>Mucorales</taxon>
        <taxon>Lichtheimiaceae</taxon>
        <taxon>Lichtheimia</taxon>
    </lineage>
</organism>
<gene>
    <name evidence="4" type="ORF">LCOR_04567.1</name>
</gene>
<evidence type="ECO:0000259" key="3">
    <source>
        <dbReference type="PROSITE" id="PS51186"/>
    </source>
</evidence>
<dbReference type="PROSITE" id="PS51186">
    <property type="entry name" value="GNAT"/>
    <property type="match status" value="1"/>
</dbReference>
<keyword evidence="5" id="KW-1185">Reference proteome</keyword>
<dbReference type="AlphaFoldDB" id="A0A068RW48"/>
<evidence type="ECO:0000256" key="1">
    <source>
        <dbReference type="ARBA" id="ARBA00022679"/>
    </source>
</evidence>
<name>A0A068RW48_9FUNG</name>
<evidence type="ECO:0000313" key="4">
    <source>
        <dbReference type="EMBL" id="CDH53186.1"/>
    </source>
</evidence>
<dbReference type="InterPro" id="IPR016181">
    <property type="entry name" value="Acyl_CoA_acyltransferase"/>
</dbReference>